<dbReference type="PRINTS" id="PR00125">
    <property type="entry name" value="ATPASEDELTA"/>
</dbReference>
<dbReference type="HAMAP" id="MF_01416">
    <property type="entry name" value="ATP_synth_delta_bact"/>
    <property type="match status" value="1"/>
</dbReference>
<dbReference type="OrthoDB" id="5242917at2"/>
<evidence type="ECO:0000256" key="2">
    <source>
        <dbReference type="ARBA" id="ARBA00022448"/>
    </source>
</evidence>
<keyword evidence="8" id="KW-1003">Cell membrane</keyword>
<dbReference type="InterPro" id="IPR000711">
    <property type="entry name" value="ATPase_OSCP/dsu"/>
</dbReference>
<reference evidence="9 10" key="1">
    <citation type="submission" date="2018-11" db="EMBL/GenBank/DDBJ databases">
        <title>Cryobacterium sp. nov., isolated from rhizosphere soil of lettuce.</title>
        <authorList>
            <person name="Wang Y."/>
        </authorList>
    </citation>
    <scope>NUCLEOTIDE SEQUENCE [LARGE SCALE GENOMIC DNA]</scope>
    <source>
        <strain evidence="9 10">NEAU-85</strain>
    </source>
</reference>
<evidence type="ECO:0000256" key="7">
    <source>
        <dbReference type="ARBA" id="ARBA00023310"/>
    </source>
</evidence>
<dbReference type="PROSITE" id="PS00389">
    <property type="entry name" value="ATPASE_DELTA"/>
    <property type="match status" value="1"/>
</dbReference>
<dbReference type="GO" id="GO:0045259">
    <property type="term" value="C:proton-transporting ATP synthase complex"/>
    <property type="evidence" value="ECO:0007669"/>
    <property type="project" value="UniProtKB-KW"/>
</dbReference>
<comment type="function">
    <text evidence="8">This protein is part of the stalk that links CF(0) to CF(1). It either transmits conformational changes from CF(0) to CF(1) or is implicated in proton conduction.</text>
</comment>
<keyword evidence="5 8" id="KW-0472">Membrane</keyword>
<evidence type="ECO:0000256" key="6">
    <source>
        <dbReference type="ARBA" id="ARBA00023196"/>
    </source>
</evidence>
<keyword evidence="4 8" id="KW-0406">Ion transport</keyword>
<name>A0A3M8LDZ6_9MICO</name>
<keyword evidence="2 8" id="KW-0813">Transport</keyword>
<dbReference type="AlphaFoldDB" id="A0A3M8LDZ6"/>
<keyword evidence="6 8" id="KW-0139">CF(1)</keyword>
<keyword evidence="10" id="KW-1185">Reference proteome</keyword>
<comment type="caution">
    <text evidence="9">The sequence shown here is derived from an EMBL/GenBank/DDBJ whole genome shotgun (WGS) entry which is preliminary data.</text>
</comment>
<organism evidence="9 10">
    <name type="scientific">Cryobacterium tepidiphilum</name>
    <dbReference type="NCBI Taxonomy" id="2486026"/>
    <lineage>
        <taxon>Bacteria</taxon>
        <taxon>Bacillati</taxon>
        <taxon>Actinomycetota</taxon>
        <taxon>Actinomycetes</taxon>
        <taxon>Micrococcales</taxon>
        <taxon>Microbacteriaceae</taxon>
        <taxon>Cryobacterium</taxon>
    </lineage>
</organism>
<dbReference type="GO" id="GO:0016787">
    <property type="term" value="F:hydrolase activity"/>
    <property type="evidence" value="ECO:0007669"/>
    <property type="project" value="UniProtKB-KW"/>
</dbReference>
<dbReference type="EMBL" id="RDSR01000008">
    <property type="protein sequence ID" value="RNE63660.1"/>
    <property type="molecule type" value="Genomic_DNA"/>
</dbReference>
<evidence type="ECO:0000256" key="5">
    <source>
        <dbReference type="ARBA" id="ARBA00023136"/>
    </source>
</evidence>
<dbReference type="PANTHER" id="PTHR11910">
    <property type="entry name" value="ATP SYNTHASE DELTA CHAIN"/>
    <property type="match status" value="1"/>
</dbReference>
<sequence length="264" mass="27431">MRSATREALSTARAELAAMGAVDLATGENLFEAARAIGNSFQLLGALSDPVADSSAKVALVDAVFTKAVTPNALRLLETVAGGRWSGSDDLLSGIEDLGLRSVAISAPANTRIEAELFTVQAIVSSDDGLELALSDKLGRSEAKAGLVESLLDGKASAQTVAIVRHLVLLPRGRRIGEMLDYAASVVADQADTIIATVTSAGPIDAPRLDRLKAGLARRYGRDITVNQVIDPSVVGGLRVQIGDDVIDGSVATRLHDLKLQLAG</sequence>
<evidence type="ECO:0000313" key="9">
    <source>
        <dbReference type="EMBL" id="RNE63660.1"/>
    </source>
</evidence>
<comment type="similarity">
    <text evidence="8">Belongs to the ATPase delta chain family.</text>
</comment>
<protein>
    <recommendedName>
        <fullName evidence="8">ATP synthase subunit delta</fullName>
    </recommendedName>
    <alternativeName>
        <fullName evidence="8">ATP synthase F(1) sector subunit delta</fullName>
    </alternativeName>
    <alternativeName>
        <fullName evidence="8">F-type ATPase subunit delta</fullName>
        <shortName evidence="8">F-ATPase subunit delta</shortName>
    </alternativeName>
</protein>
<evidence type="ECO:0000256" key="1">
    <source>
        <dbReference type="ARBA" id="ARBA00004370"/>
    </source>
</evidence>
<evidence type="ECO:0000313" key="10">
    <source>
        <dbReference type="Proteomes" id="UP000279859"/>
    </source>
</evidence>
<dbReference type="Pfam" id="PF00213">
    <property type="entry name" value="OSCP"/>
    <property type="match status" value="1"/>
</dbReference>
<dbReference type="RefSeq" id="WP_123045537.1">
    <property type="nucleotide sequence ID" value="NZ_RDSR01000008.1"/>
</dbReference>
<dbReference type="GO" id="GO:0046933">
    <property type="term" value="F:proton-transporting ATP synthase activity, rotational mechanism"/>
    <property type="evidence" value="ECO:0007669"/>
    <property type="project" value="UniProtKB-UniRule"/>
</dbReference>
<evidence type="ECO:0000256" key="4">
    <source>
        <dbReference type="ARBA" id="ARBA00023065"/>
    </source>
</evidence>
<dbReference type="InterPro" id="IPR020781">
    <property type="entry name" value="ATPase_OSCP/d_CS"/>
</dbReference>
<dbReference type="NCBIfam" id="NF009967">
    <property type="entry name" value="PRK13430.1"/>
    <property type="match status" value="1"/>
</dbReference>
<comment type="function">
    <text evidence="8">F(1)F(0) ATP synthase produces ATP from ADP in the presence of a proton or sodium gradient. F-type ATPases consist of two structural domains, F(1) containing the extramembraneous catalytic core and F(0) containing the membrane proton channel, linked together by a central stalk and a peripheral stalk. During catalysis, ATP synthesis in the catalytic domain of F(1) is coupled via a rotary mechanism of the central stalk subunits to proton translocation.</text>
</comment>
<dbReference type="GO" id="GO:0005886">
    <property type="term" value="C:plasma membrane"/>
    <property type="evidence" value="ECO:0007669"/>
    <property type="project" value="UniProtKB-SubCell"/>
</dbReference>
<dbReference type="NCBIfam" id="TIGR01145">
    <property type="entry name" value="ATP_synt_delta"/>
    <property type="match status" value="1"/>
</dbReference>
<keyword evidence="7 8" id="KW-0066">ATP synthesis</keyword>
<proteinExistence type="inferred from homology"/>
<comment type="subcellular location">
    <subcellularLocation>
        <location evidence="8">Cell membrane</location>
        <topology evidence="8">Peripheral membrane protein</topology>
    </subcellularLocation>
    <subcellularLocation>
        <location evidence="1">Membrane</location>
    </subcellularLocation>
</comment>
<evidence type="ECO:0000256" key="8">
    <source>
        <dbReference type="HAMAP-Rule" id="MF_01416"/>
    </source>
</evidence>
<gene>
    <name evidence="8" type="primary">atpH</name>
    <name evidence="9" type="ORF">EEJ31_06735</name>
</gene>
<evidence type="ECO:0000256" key="3">
    <source>
        <dbReference type="ARBA" id="ARBA00022781"/>
    </source>
</evidence>
<keyword evidence="3 8" id="KW-0375">Hydrogen ion transport</keyword>
<keyword evidence="9" id="KW-0378">Hydrolase</keyword>
<accession>A0A3M8LDZ6</accession>
<dbReference type="Proteomes" id="UP000279859">
    <property type="component" value="Unassembled WGS sequence"/>
</dbReference>